<dbReference type="PANTHER" id="PTHR14136:SF17">
    <property type="entry name" value="BTB_POZ DOMAIN-CONTAINING PROTEIN KCTD9"/>
    <property type="match status" value="1"/>
</dbReference>
<evidence type="ECO:0000313" key="2">
    <source>
        <dbReference type="EMBL" id="XDU73991.1"/>
    </source>
</evidence>
<reference evidence="2" key="1">
    <citation type="submission" date="2024-07" db="EMBL/GenBank/DDBJ databases">
        <authorList>
            <person name="Biller S.J."/>
        </authorList>
    </citation>
    <scope>NUCLEOTIDE SEQUENCE</scope>
    <source>
        <strain evidence="2">WC2420</strain>
    </source>
</reference>
<organism evidence="2">
    <name type="scientific">Rouxiella sp. WC2420</name>
    <dbReference type="NCBI Taxonomy" id="3234145"/>
    <lineage>
        <taxon>Bacteria</taxon>
        <taxon>Pseudomonadati</taxon>
        <taxon>Pseudomonadota</taxon>
        <taxon>Gammaproteobacteria</taxon>
        <taxon>Enterobacterales</taxon>
        <taxon>Yersiniaceae</taxon>
        <taxon>Rouxiella</taxon>
    </lineage>
</organism>
<dbReference type="Gene3D" id="2.160.20.80">
    <property type="entry name" value="E3 ubiquitin-protein ligase SopA"/>
    <property type="match status" value="3"/>
</dbReference>
<dbReference type="EMBL" id="CP165628">
    <property type="protein sequence ID" value="XDU73991.1"/>
    <property type="molecule type" value="Genomic_DNA"/>
</dbReference>
<dbReference type="SUPFAM" id="SSF141571">
    <property type="entry name" value="Pentapeptide repeat-like"/>
    <property type="match status" value="2"/>
</dbReference>
<feature type="domain" description="DUF2169" evidence="1">
    <location>
        <begin position="21"/>
        <end position="300"/>
    </location>
</feature>
<name>A0AB39VWC8_9GAMM</name>
<dbReference type="InterPro" id="IPR051082">
    <property type="entry name" value="Pentapeptide-BTB/POZ_domain"/>
</dbReference>
<dbReference type="PANTHER" id="PTHR14136">
    <property type="entry name" value="BTB_POZ DOMAIN-CONTAINING PROTEIN KCTD9"/>
    <property type="match status" value="1"/>
</dbReference>
<accession>A0AB39VWC8</accession>
<protein>
    <submittedName>
        <fullName evidence="2">DUF2169 domain-containing protein</fullName>
    </submittedName>
</protein>
<dbReference type="Pfam" id="PF09937">
    <property type="entry name" value="DUF2169"/>
    <property type="match status" value="1"/>
</dbReference>
<dbReference type="InterPro" id="IPR001646">
    <property type="entry name" value="5peptide_repeat"/>
</dbReference>
<dbReference type="RefSeq" id="WP_369790248.1">
    <property type="nucleotide sequence ID" value="NZ_CP165628.1"/>
</dbReference>
<dbReference type="InterPro" id="IPR018683">
    <property type="entry name" value="DUF2169"/>
</dbReference>
<proteinExistence type="predicted"/>
<sequence length="849" mass="95995">MKIIKPLRLGLIQRPYRWQRQHHLGVSVLALADMSANPQLRPDQELWQLAAEELQFSGGVLDFGLPKTHAEFLATGFAWPDPQQRDSHQCVARIQVGELGKALKVSGDRLWQEGRPSKPQPFESIPLDWAHAFGGPAYAENPQGMGFTAEGEASEELPPLPNVERLSQPITAPHDTPVPATFDALALTLPRRTQLMGQQYDDEWQQHEYPGFARDTDWRAFNNADSDQWFEQPELPVGAPWRIENMHPQFPVLEGNLPLWQARCFMQRQRHDGVLFEEITLRGTTVHFFPHRQQMVLIWHGSARISEDDAADVLTLMPALEQRGKSRSPNHYRKVLQQRTESEHAILLSYREKDLLPENAIGAWGDMELPLQHSPMQNNILNRENAVREQQRQRLARQGIDIDELIPVSQKPGPKPDEDLYDYILRQELEAEASHERLASQYDQALERGEGVVPENKDLPGGAENYRRQQQMLHNNRQQLGVSDKKFSQSEQAIYQTYLMSAQHQNAPPRPQEAESLLQRQRAQAIMDDDRDFSGLDFTAADLSGMDLRGADFSTALLENVDFSHSQLDECDFRNAVLVRAELHHTSAKASLFDGANFSLAQCYHSDFSGSSLKDIQLEDAQLEHCIFDNAIISELIINKATLANCRFHQAEIDQCLLMQLKLEGMDFSRATIKQTSFVECHFDRLNLQKTTLLGVTLVTCVAPQANFFAARLTHCAVVSDSQLLAANFSHTQLVECNFRQQMLHQADFSRAILNNCDFSEASLQQAKMLEIKAADCLFIRTDFQGAALTGSSLIGAIMQKSNLTGCDLRGCNLFRADLSQSLTEGGTLFDDAYTEGIKTLPRRDKEQI</sequence>
<gene>
    <name evidence="2" type="ORF">AB3G37_07915</name>
</gene>
<dbReference type="Pfam" id="PF00805">
    <property type="entry name" value="Pentapeptide"/>
    <property type="match status" value="4"/>
</dbReference>
<evidence type="ECO:0000259" key="1">
    <source>
        <dbReference type="Pfam" id="PF09937"/>
    </source>
</evidence>
<dbReference type="AlphaFoldDB" id="A0AB39VWC8"/>